<accession>A0A6H5HS43</accession>
<protein>
    <submittedName>
        <fullName evidence="2">Uncharacterized protein</fullName>
    </submittedName>
</protein>
<evidence type="ECO:0000313" key="2">
    <source>
        <dbReference type="EMBL" id="CAB0017640.1"/>
    </source>
</evidence>
<dbReference type="EMBL" id="CADCXU010031753">
    <property type="protein sequence ID" value="CAB0017640.1"/>
    <property type="molecule type" value="Genomic_DNA"/>
</dbReference>
<evidence type="ECO:0000313" key="1">
    <source>
        <dbReference type="EMBL" id="CAB0007111.1"/>
    </source>
</evidence>
<dbReference type="AlphaFoldDB" id="A0A6H5HS43"/>
<evidence type="ECO:0000313" key="3">
    <source>
        <dbReference type="Proteomes" id="UP000479000"/>
    </source>
</evidence>
<dbReference type="Proteomes" id="UP000479000">
    <property type="component" value="Unassembled WGS sequence"/>
</dbReference>
<dbReference type="EMBL" id="CADCXU010018758">
    <property type="protein sequence ID" value="CAB0007111.1"/>
    <property type="molecule type" value="Genomic_DNA"/>
</dbReference>
<sequence length="58" mass="6641">MHKNRYLGCENQTFSNSLSIFSSSVVGGARQIRSRHVSVDTRRTFSFVRKGPRRTHTS</sequence>
<proteinExistence type="predicted"/>
<keyword evidence="3" id="KW-1185">Reference proteome</keyword>
<gene>
    <name evidence="1" type="ORF">NTEN_LOCUS12485</name>
    <name evidence="2" type="ORF">NTEN_LOCUS21616</name>
</gene>
<name>A0A6H5HS43_9HEMI</name>
<organism evidence="2 3">
    <name type="scientific">Nesidiocoris tenuis</name>
    <dbReference type="NCBI Taxonomy" id="355587"/>
    <lineage>
        <taxon>Eukaryota</taxon>
        <taxon>Metazoa</taxon>
        <taxon>Ecdysozoa</taxon>
        <taxon>Arthropoda</taxon>
        <taxon>Hexapoda</taxon>
        <taxon>Insecta</taxon>
        <taxon>Pterygota</taxon>
        <taxon>Neoptera</taxon>
        <taxon>Paraneoptera</taxon>
        <taxon>Hemiptera</taxon>
        <taxon>Heteroptera</taxon>
        <taxon>Panheteroptera</taxon>
        <taxon>Cimicomorpha</taxon>
        <taxon>Miridae</taxon>
        <taxon>Dicyphina</taxon>
        <taxon>Nesidiocoris</taxon>
    </lineage>
</organism>
<feature type="non-terminal residue" evidence="2">
    <location>
        <position position="58"/>
    </location>
</feature>
<reference evidence="2 3" key="1">
    <citation type="submission" date="2020-02" db="EMBL/GenBank/DDBJ databases">
        <authorList>
            <person name="Ferguson B K."/>
        </authorList>
    </citation>
    <scope>NUCLEOTIDE SEQUENCE [LARGE SCALE GENOMIC DNA]</scope>
</reference>